<keyword evidence="2" id="KW-1185">Reference proteome</keyword>
<comment type="caution">
    <text evidence="1">The sequence shown here is derived from an EMBL/GenBank/DDBJ whole genome shotgun (WGS) entry which is preliminary data.</text>
</comment>
<sequence length="93" mass="10994">MVKRPWIRSRYLQQYLIRYLFVTAVPEPQQLHQLFIKASKLSSLFLAVMQRKPEPELVSEYEARSTKNKPERHFSSRCDARLISLPGDVTAFR</sequence>
<evidence type="ECO:0000313" key="2">
    <source>
        <dbReference type="Proteomes" id="UP000762676"/>
    </source>
</evidence>
<evidence type="ECO:0000313" key="1">
    <source>
        <dbReference type="EMBL" id="GFS06251.1"/>
    </source>
</evidence>
<name>A0AAV4IAX6_9GAST</name>
<gene>
    <name evidence="1" type="ORF">ElyMa_002960800</name>
</gene>
<organism evidence="1 2">
    <name type="scientific">Elysia marginata</name>
    <dbReference type="NCBI Taxonomy" id="1093978"/>
    <lineage>
        <taxon>Eukaryota</taxon>
        <taxon>Metazoa</taxon>
        <taxon>Spiralia</taxon>
        <taxon>Lophotrochozoa</taxon>
        <taxon>Mollusca</taxon>
        <taxon>Gastropoda</taxon>
        <taxon>Heterobranchia</taxon>
        <taxon>Euthyneura</taxon>
        <taxon>Panpulmonata</taxon>
        <taxon>Sacoglossa</taxon>
        <taxon>Placobranchoidea</taxon>
        <taxon>Plakobranchidae</taxon>
        <taxon>Elysia</taxon>
    </lineage>
</organism>
<dbReference type="Proteomes" id="UP000762676">
    <property type="component" value="Unassembled WGS sequence"/>
</dbReference>
<dbReference type="AlphaFoldDB" id="A0AAV4IAX6"/>
<protein>
    <submittedName>
        <fullName evidence="1">Uncharacterized protein</fullName>
    </submittedName>
</protein>
<proteinExistence type="predicted"/>
<dbReference type="EMBL" id="BMAT01006098">
    <property type="protein sequence ID" value="GFS06251.1"/>
    <property type="molecule type" value="Genomic_DNA"/>
</dbReference>
<reference evidence="1 2" key="1">
    <citation type="journal article" date="2021" name="Elife">
        <title>Chloroplast acquisition without the gene transfer in kleptoplastic sea slugs, Plakobranchus ocellatus.</title>
        <authorList>
            <person name="Maeda T."/>
            <person name="Takahashi S."/>
            <person name="Yoshida T."/>
            <person name="Shimamura S."/>
            <person name="Takaki Y."/>
            <person name="Nagai Y."/>
            <person name="Toyoda A."/>
            <person name="Suzuki Y."/>
            <person name="Arimoto A."/>
            <person name="Ishii H."/>
            <person name="Satoh N."/>
            <person name="Nishiyama T."/>
            <person name="Hasebe M."/>
            <person name="Maruyama T."/>
            <person name="Minagawa J."/>
            <person name="Obokata J."/>
            <person name="Shigenobu S."/>
        </authorList>
    </citation>
    <scope>NUCLEOTIDE SEQUENCE [LARGE SCALE GENOMIC DNA]</scope>
</reference>
<accession>A0AAV4IAX6</accession>